<dbReference type="AlphaFoldDB" id="A0A2U1LPE9"/>
<sequence length="457" mass="52705">MGYNYKYLKRFPLVHIWVAGMVLDVELNLKKSYTIKQQQVHERLLHLKNLMLQAVEHDYELTFQSNYTTHEVKNDPCDICIMSQGEDLEIVDLKYGDVKVRNKAIGLNICNVYIRRVAYGAAPIGAYAEEQILLAERVVHVPSYIDPIVAASVILPTAQFLLYRCFKKITRFEVLAHPIAQLLLRPREFSKAASEFIICCKKFFPSCDLLDSDGDPIDDESSELIDVFVDTMLSFCVLYFYVLFYVDATNCQCMQGAIQPPLELEGFEDDGTEMPERDVTPKKFGQGLIIGLKVYPHSFDENLAVRLKNMCKDIYDYSQLLFCRCGKMSISMYENSLITLMNELGVKVVEPRGAKMVKSHGARFGFQMILAFLSFGQCFRPTYLRSENVRNFVFFNKWQPFWLNLTYLLEYLLSYTLSEVVSYRNIGDFGIAYRLIKVWQSGISFESSYRGYMGLLI</sequence>
<evidence type="ECO:0000313" key="1">
    <source>
        <dbReference type="EMBL" id="PWA50869.1"/>
    </source>
</evidence>
<evidence type="ECO:0000313" key="2">
    <source>
        <dbReference type="Proteomes" id="UP000245207"/>
    </source>
</evidence>
<dbReference type="InterPro" id="IPR011032">
    <property type="entry name" value="GroES-like_sf"/>
</dbReference>
<keyword evidence="2" id="KW-1185">Reference proteome</keyword>
<dbReference type="Gene3D" id="3.40.50.150">
    <property type="entry name" value="Vaccinia Virus protein VP39"/>
    <property type="match status" value="1"/>
</dbReference>
<organism evidence="1 2">
    <name type="scientific">Artemisia annua</name>
    <name type="common">Sweet wormwood</name>
    <dbReference type="NCBI Taxonomy" id="35608"/>
    <lineage>
        <taxon>Eukaryota</taxon>
        <taxon>Viridiplantae</taxon>
        <taxon>Streptophyta</taxon>
        <taxon>Embryophyta</taxon>
        <taxon>Tracheophyta</taxon>
        <taxon>Spermatophyta</taxon>
        <taxon>Magnoliopsida</taxon>
        <taxon>eudicotyledons</taxon>
        <taxon>Gunneridae</taxon>
        <taxon>Pentapetalae</taxon>
        <taxon>asterids</taxon>
        <taxon>campanulids</taxon>
        <taxon>Asterales</taxon>
        <taxon>Asteraceae</taxon>
        <taxon>Asteroideae</taxon>
        <taxon>Anthemideae</taxon>
        <taxon>Artemisiinae</taxon>
        <taxon>Artemisia</taxon>
    </lineage>
</organism>
<proteinExistence type="predicted"/>
<protein>
    <submittedName>
        <fullName evidence="1">Quinone oxidoreductase</fullName>
    </submittedName>
</protein>
<accession>A0A2U1LPE9</accession>
<name>A0A2U1LPE9_ARTAN</name>
<dbReference type="OrthoDB" id="3509362at2759"/>
<dbReference type="Proteomes" id="UP000245207">
    <property type="component" value="Unassembled WGS sequence"/>
</dbReference>
<dbReference type="InterPro" id="IPR029063">
    <property type="entry name" value="SAM-dependent_MTases_sf"/>
</dbReference>
<comment type="caution">
    <text evidence="1">The sequence shown here is derived from an EMBL/GenBank/DDBJ whole genome shotgun (WGS) entry which is preliminary data.</text>
</comment>
<reference evidence="1 2" key="1">
    <citation type="journal article" date="2018" name="Mol. Plant">
        <title>The genome of Artemisia annua provides insight into the evolution of Asteraceae family and artemisinin biosynthesis.</title>
        <authorList>
            <person name="Shen Q."/>
            <person name="Zhang L."/>
            <person name="Liao Z."/>
            <person name="Wang S."/>
            <person name="Yan T."/>
            <person name="Shi P."/>
            <person name="Liu M."/>
            <person name="Fu X."/>
            <person name="Pan Q."/>
            <person name="Wang Y."/>
            <person name="Lv Z."/>
            <person name="Lu X."/>
            <person name="Zhang F."/>
            <person name="Jiang W."/>
            <person name="Ma Y."/>
            <person name="Chen M."/>
            <person name="Hao X."/>
            <person name="Li L."/>
            <person name="Tang Y."/>
            <person name="Lv G."/>
            <person name="Zhou Y."/>
            <person name="Sun X."/>
            <person name="Brodelius P.E."/>
            <person name="Rose J.K.C."/>
            <person name="Tang K."/>
        </authorList>
    </citation>
    <scope>NUCLEOTIDE SEQUENCE [LARGE SCALE GENOMIC DNA]</scope>
    <source>
        <strain evidence="2">cv. Huhao1</strain>
        <tissue evidence="1">Leaf</tissue>
    </source>
</reference>
<dbReference type="STRING" id="35608.A0A2U1LPE9"/>
<gene>
    <name evidence="1" type="ORF">CTI12_AA469850</name>
</gene>
<dbReference type="EMBL" id="PKPP01008377">
    <property type="protein sequence ID" value="PWA50869.1"/>
    <property type="molecule type" value="Genomic_DNA"/>
</dbReference>
<dbReference type="SUPFAM" id="SSF50129">
    <property type="entry name" value="GroES-like"/>
    <property type="match status" value="1"/>
</dbReference>